<evidence type="ECO:0000256" key="32">
    <source>
        <dbReference type="ARBA" id="ARBA00044635"/>
    </source>
</evidence>
<keyword evidence="14" id="KW-0967">Endosome</keyword>
<dbReference type="Proteomes" id="UP000265140">
    <property type="component" value="Chromosome 18"/>
</dbReference>
<keyword evidence="19" id="KW-0770">Synapse</keyword>
<dbReference type="Ensembl" id="ENSELUT00000011581.3">
    <property type="protein sequence ID" value="ENSELUP00000004882.1"/>
    <property type="gene ID" value="ENSELUG00000000191.3"/>
</dbReference>
<feature type="transmembrane region" description="Helical" evidence="39">
    <location>
        <begin position="174"/>
        <end position="198"/>
    </location>
</feature>
<reference evidence="42" key="1">
    <citation type="journal article" date="2014" name="PLoS ONE">
        <title>The genome and linkage map of the northern pike (Esox lucius): conserved synteny revealed between the salmonid sister group and the Neoteleostei.</title>
        <authorList>
            <person name="Rondeau E.B."/>
            <person name="Minkley D.R."/>
            <person name="Leong J.S."/>
            <person name="Messmer A.M."/>
            <person name="Jantzen J.R."/>
            <person name="von Schalburg K.R."/>
            <person name="Lemon C."/>
            <person name="Bird N.H."/>
            <person name="Koop B.F."/>
        </authorList>
    </citation>
    <scope>NUCLEOTIDE SEQUENCE</scope>
</reference>
<dbReference type="GO" id="GO:0097060">
    <property type="term" value="C:synaptic membrane"/>
    <property type="evidence" value="ECO:0007669"/>
    <property type="project" value="UniProtKB-SubCell"/>
</dbReference>
<evidence type="ECO:0000256" key="38">
    <source>
        <dbReference type="RuleBase" id="RU003857"/>
    </source>
</evidence>
<comment type="subcellular location">
    <subcellularLocation>
        <location evidence="3">Apical cell membrane</location>
    </subcellularLocation>
    <subcellularLocation>
        <location evidence="7">Cell membrane</location>
        <topology evidence="7">Multi-pass membrane protein</topology>
    </subcellularLocation>
    <subcellularLocation>
        <location evidence="4">Cell projection</location>
        <location evidence="4">Dendrite</location>
    </subcellularLocation>
    <subcellularLocation>
        <location evidence="6">Cytoplasmic vesicle</location>
    </subcellularLocation>
    <subcellularLocation>
        <location evidence="5">Perikaryon</location>
    </subcellularLocation>
    <subcellularLocation>
        <location evidence="2">Recycling endosome</location>
    </subcellularLocation>
    <subcellularLocation>
        <location evidence="28">Synaptic cell membrane</location>
    </subcellularLocation>
</comment>
<dbReference type="PANTHER" id="PTHR11003:SF59">
    <property type="entry name" value="POTASSIUM CHANNEL SUBFAMILY K MEMBER 1"/>
    <property type="match status" value="1"/>
</dbReference>
<keyword evidence="42" id="KW-1185">Reference proteome</keyword>
<protein>
    <recommendedName>
        <fullName evidence="36">Potassium channel subfamily K member</fullName>
    </recommendedName>
</protein>
<evidence type="ECO:0000256" key="18">
    <source>
        <dbReference type="ARBA" id="ARBA00022989"/>
    </source>
</evidence>
<dbReference type="GO" id="GO:0030322">
    <property type="term" value="P:stabilization of membrane potential"/>
    <property type="evidence" value="ECO:0007669"/>
    <property type="project" value="TreeGrafter"/>
</dbReference>
<evidence type="ECO:0000256" key="16">
    <source>
        <dbReference type="ARBA" id="ARBA00022843"/>
    </source>
</evidence>
<dbReference type="STRING" id="8010.ENSELUP00000004882"/>
<dbReference type="GO" id="GO:0055037">
    <property type="term" value="C:recycling endosome"/>
    <property type="evidence" value="ECO:0007669"/>
    <property type="project" value="UniProtKB-SubCell"/>
</dbReference>
<keyword evidence="21 36" id="KW-0472">Membrane</keyword>
<reference evidence="41" key="2">
    <citation type="submission" date="2020-02" db="EMBL/GenBank/DDBJ databases">
        <title>Esox lucius (northern pike) genome, fEsoLuc1, primary haplotype.</title>
        <authorList>
            <person name="Myers G."/>
            <person name="Karagic N."/>
            <person name="Meyer A."/>
            <person name="Pippel M."/>
            <person name="Reichard M."/>
            <person name="Winkler S."/>
            <person name="Tracey A."/>
            <person name="Sims Y."/>
            <person name="Howe K."/>
            <person name="Rhie A."/>
            <person name="Formenti G."/>
            <person name="Durbin R."/>
            <person name="Fedrigo O."/>
            <person name="Jarvis E.D."/>
        </authorList>
    </citation>
    <scope>NUCLEOTIDE SEQUENCE [LARGE SCALE GENOMIC DNA]</scope>
</reference>
<evidence type="ECO:0000313" key="41">
    <source>
        <dbReference type="Ensembl" id="ENSELUP00000004882.1"/>
    </source>
</evidence>
<proteinExistence type="inferred from homology"/>
<dbReference type="KEGG" id="els:105017646"/>
<dbReference type="InParanoid" id="A0A3P8XJY7"/>
<evidence type="ECO:0000259" key="40">
    <source>
        <dbReference type="Pfam" id="PF07885"/>
    </source>
</evidence>
<comment type="catalytic activity">
    <reaction evidence="33">
        <text>Rb(+)(in) = Rb(+)(out)</text>
        <dbReference type="Rhea" id="RHEA:78547"/>
        <dbReference type="ChEBI" id="CHEBI:49847"/>
    </reaction>
</comment>
<dbReference type="GO" id="GO:0016324">
    <property type="term" value="C:apical plasma membrane"/>
    <property type="evidence" value="ECO:0007669"/>
    <property type="project" value="UniProtKB-SubCell"/>
</dbReference>
<comment type="catalytic activity">
    <reaction evidence="30">
        <text>Na(+)(in) = Na(+)(out)</text>
        <dbReference type="Rhea" id="RHEA:34963"/>
        <dbReference type="ChEBI" id="CHEBI:29101"/>
    </reaction>
</comment>
<evidence type="ECO:0000256" key="17">
    <source>
        <dbReference type="ARBA" id="ARBA00022958"/>
    </source>
</evidence>
<evidence type="ECO:0000256" key="9">
    <source>
        <dbReference type="ARBA" id="ARBA00022448"/>
    </source>
</evidence>
<evidence type="ECO:0000256" key="33">
    <source>
        <dbReference type="ARBA" id="ARBA00044657"/>
    </source>
</evidence>
<evidence type="ECO:0000256" key="3">
    <source>
        <dbReference type="ARBA" id="ARBA00004221"/>
    </source>
</evidence>
<dbReference type="RefSeq" id="XP_010880698.2">
    <property type="nucleotide sequence ID" value="XM_010882396.3"/>
</dbReference>
<sequence length="318" mass="35938">MFHQCARLVERYPSEVNLTFLMLGYALYLLLGAWVFSVIELPHEYQLREQLEIVRRDFLRENLCISNEQLDKLLTRALDANHYGVSMLGNASGSNWDYTSSLFFTSTVLTTTGYGHNVPLSDGGKAFSLFYSVLGIPATLLFLSALVQRVMVVVTHRPVAYLHLRWSVSKPTLAATHAACLSFIAALLLFLLPAVVFYRLEPQWSYLESLYFCFMSLTTIGLGDYVPGETHSTVPDSYGTLHKLAITLYLLLGLVCLLVIVETFCELPQVESFCRRFYREKRGSASESRDQESSYTKHDQLSDQLTFSSVSAQAAYLR</sequence>
<dbReference type="PRINTS" id="PR01333">
    <property type="entry name" value="2POREKCHANEL"/>
</dbReference>
<keyword evidence="18 39" id="KW-1133">Transmembrane helix</keyword>
<dbReference type="Gene3D" id="1.10.287.70">
    <property type="match status" value="1"/>
</dbReference>
<comment type="catalytic activity">
    <reaction evidence="29">
        <text>K(+)(in) = K(+)(out)</text>
        <dbReference type="Rhea" id="RHEA:29463"/>
        <dbReference type="ChEBI" id="CHEBI:29103"/>
    </reaction>
</comment>
<dbReference type="OMA" id="TIGYGHP"/>
<dbReference type="FunFam" id="1.10.287.70:FF:000360">
    <property type="entry name" value="Potassium two pore domain channel subfamily K member 6"/>
    <property type="match status" value="1"/>
</dbReference>
<evidence type="ECO:0000256" key="30">
    <source>
        <dbReference type="ARBA" id="ARBA00036239"/>
    </source>
</evidence>
<comment type="catalytic activity">
    <reaction evidence="1">
        <text>NH4(+)(in) = NH4(+)(out)</text>
        <dbReference type="Rhea" id="RHEA:28747"/>
        <dbReference type="ChEBI" id="CHEBI:28938"/>
    </reaction>
</comment>
<evidence type="ECO:0000256" key="14">
    <source>
        <dbReference type="ARBA" id="ARBA00022753"/>
    </source>
</evidence>
<evidence type="ECO:0000256" key="4">
    <source>
        <dbReference type="ARBA" id="ARBA00004279"/>
    </source>
</evidence>
<comment type="catalytic activity">
    <reaction evidence="31">
        <text>L-glutamate(out) = L-glutamate(in)</text>
        <dbReference type="Rhea" id="RHEA:66336"/>
        <dbReference type="ChEBI" id="CHEBI:29985"/>
    </reaction>
</comment>
<evidence type="ECO:0000256" key="8">
    <source>
        <dbReference type="ARBA" id="ARBA00006666"/>
    </source>
</evidence>
<dbReference type="InterPro" id="IPR001779">
    <property type="entry name" value="2pore_dom_K_chnl_TWIK1"/>
</dbReference>
<organism evidence="41 42">
    <name type="scientific">Esox lucius</name>
    <name type="common">Northern pike</name>
    <dbReference type="NCBI Taxonomy" id="8010"/>
    <lineage>
        <taxon>Eukaryota</taxon>
        <taxon>Metazoa</taxon>
        <taxon>Chordata</taxon>
        <taxon>Craniata</taxon>
        <taxon>Vertebrata</taxon>
        <taxon>Euteleostomi</taxon>
        <taxon>Actinopterygii</taxon>
        <taxon>Neopterygii</taxon>
        <taxon>Teleostei</taxon>
        <taxon>Protacanthopterygii</taxon>
        <taxon>Esociformes</taxon>
        <taxon>Esocidae</taxon>
        <taxon>Esox</taxon>
    </lineage>
</organism>
<comment type="catalytic activity">
    <reaction evidence="32">
        <text>Li(+)(in) = Li(+)(out)</text>
        <dbReference type="Rhea" id="RHEA:78551"/>
        <dbReference type="ChEBI" id="CHEBI:49713"/>
    </reaction>
</comment>
<keyword evidence="10" id="KW-1003">Cell membrane</keyword>
<evidence type="ECO:0000256" key="12">
    <source>
        <dbReference type="ARBA" id="ARBA00022538"/>
    </source>
</evidence>
<evidence type="ECO:0000256" key="29">
    <source>
        <dbReference type="ARBA" id="ARBA00034430"/>
    </source>
</evidence>
<dbReference type="GO" id="GO:0015271">
    <property type="term" value="F:outward rectifier potassium channel activity"/>
    <property type="evidence" value="ECO:0007669"/>
    <property type="project" value="TreeGrafter"/>
</dbReference>
<evidence type="ECO:0000256" key="35">
    <source>
        <dbReference type="ARBA" id="ARBA00046361"/>
    </source>
</evidence>
<dbReference type="Bgee" id="ENSELUG00000000191">
    <property type="expression patterns" value="Expressed in camera-type eye and 3 other cell types or tissues"/>
</dbReference>
<feature type="domain" description="Potassium channel" evidence="40">
    <location>
        <begin position="93"/>
        <end position="150"/>
    </location>
</feature>
<reference evidence="41" key="3">
    <citation type="submission" date="2025-08" db="UniProtKB">
        <authorList>
            <consortium name="Ensembl"/>
        </authorList>
    </citation>
    <scope>IDENTIFICATION</scope>
</reference>
<evidence type="ECO:0000256" key="20">
    <source>
        <dbReference type="ARBA" id="ARBA00023065"/>
    </source>
</evidence>
<keyword evidence="9 36" id="KW-0813">Transport</keyword>
<evidence type="ECO:0000256" key="5">
    <source>
        <dbReference type="ARBA" id="ARBA00004484"/>
    </source>
</evidence>
<keyword evidence="24" id="KW-0966">Cell projection</keyword>
<keyword evidence="26" id="KW-0968">Cytoplasmic vesicle</keyword>
<dbReference type="PRINTS" id="PR01096">
    <property type="entry name" value="TWIK1CHANNEL"/>
</dbReference>
<keyword evidence="20 36" id="KW-0406">Ion transport</keyword>
<dbReference type="InterPro" id="IPR005408">
    <property type="entry name" value="2pore_dom_K_chnl_TWIK"/>
</dbReference>
<evidence type="ECO:0000256" key="22">
    <source>
        <dbReference type="ARBA" id="ARBA00023157"/>
    </source>
</evidence>
<dbReference type="SUPFAM" id="SSF81324">
    <property type="entry name" value="Voltage-gated potassium channels"/>
    <property type="match status" value="2"/>
</dbReference>
<feature type="domain" description="Potassium channel" evidence="40">
    <location>
        <begin position="187"/>
        <end position="266"/>
    </location>
</feature>
<dbReference type="InterPro" id="IPR003092">
    <property type="entry name" value="2pore_dom_K_chnl_TASK"/>
</dbReference>
<keyword evidence="15 36" id="KW-0631">Potassium channel</keyword>
<keyword evidence="16" id="KW-0832">Ubl conjugation</keyword>
<comment type="similarity">
    <text evidence="8 38">Belongs to the two pore domain potassium channel (TC 1.A.1.8) family.</text>
</comment>
<keyword evidence="22" id="KW-1015">Disulfide bond</keyword>
<dbReference type="PIRSF" id="PIRSF038061">
    <property type="entry name" value="K_channel_subfamily_K_type"/>
    <property type="match status" value="1"/>
</dbReference>
<evidence type="ECO:0000256" key="31">
    <source>
        <dbReference type="ARBA" id="ARBA00036683"/>
    </source>
</evidence>
<evidence type="ECO:0000256" key="25">
    <source>
        <dbReference type="ARBA" id="ARBA00023303"/>
    </source>
</evidence>
<dbReference type="GO" id="GO:0022841">
    <property type="term" value="F:potassium ion leak channel activity"/>
    <property type="evidence" value="ECO:0007669"/>
    <property type="project" value="TreeGrafter"/>
</dbReference>
<evidence type="ECO:0000256" key="24">
    <source>
        <dbReference type="ARBA" id="ARBA00023273"/>
    </source>
</evidence>
<evidence type="ECO:0000256" key="19">
    <source>
        <dbReference type="ARBA" id="ARBA00023018"/>
    </source>
</evidence>
<dbReference type="GeneID" id="105017646"/>
<evidence type="ECO:0000256" key="6">
    <source>
        <dbReference type="ARBA" id="ARBA00004541"/>
    </source>
</evidence>
<feature type="glycosylation site" description="N-linked (GlcNAc...) asparagine" evidence="37">
    <location>
        <position position="90"/>
    </location>
</feature>
<feature type="transmembrane region" description="Helical" evidence="39">
    <location>
        <begin position="246"/>
        <end position="267"/>
    </location>
</feature>
<dbReference type="GO" id="GO:0030425">
    <property type="term" value="C:dendrite"/>
    <property type="evidence" value="ECO:0007669"/>
    <property type="project" value="UniProtKB-SubCell"/>
</dbReference>
<feature type="transmembrane region" description="Helical" evidence="39">
    <location>
        <begin position="210"/>
        <end position="226"/>
    </location>
</feature>
<keyword evidence="25 38" id="KW-0407">Ion channel</keyword>
<keyword evidence="13 38" id="KW-0812">Transmembrane</keyword>
<evidence type="ECO:0000256" key="27">
    <source>
        <dbReference type="ARBA" id="ARBA00024167"/>
    </source>
</evidence>
<keyword evidence="11" id="KW-1017">Isopeptide bond</keyword>
<dbReference type="InterPro" id="IPR013099">
    <property type="entry name" value="K_chnl_dom"/>
</dbReference>
<evidence type="ECO:0000256" key="21">
    <source>
        <dbReference type="ARBA" id="ARBA00023136"/>
    </source>
</evidence>
<dbReference type="GeneTree" id="ENSGT00940000155293"/>
<dbReference type="InterPro" id="IPR003280">
    <property type="entry name" value="2pore_dom_K_chnl"/>
</dbReference>
<dbReference type="OrthoDB" id="297496at2759"/>
<evidence type="ECO:0000256" key="7">
    <source>
        <dbReference type="ARBA" id="ARBA00004651"/>
    </source>
</evidence>
<name>A0A3P8XJY7_ESOLU</name>
<feature type="transmembrane region" description="Helical" evidence="39">
    <location>
        <begin position="129"/>
        <end position="154"/>
    </location>
</feature>
<evidence type="ECO:0000256" key="15">
    <source>
        <dbReference type="ARBA" id="ARBA00022826"/>
    </source>
</evidence>
<evidence type="ECO:0000256" key="13">
    <source>
        <dbReference type="ARBA" id="ARBA00022692"/>
    </source>
</evidence>
<dbReference type="Pfam" id="PF07885">
    <property type="entry name" value="Ion_trans_2"/>
    <property type="match status" value="2"/>
</dbReference>
<evidence type="ECO:0000256" key="39">
    <source>
        <dbReference type="SAM" id="Phobius"/>
    </source>
</evidence>
<keyword evidence="17 36" id="KW-0630">Potassium</keyword>
<evidence type="ECO:0000256" key="2">
    <source>
        <dbReference type="ARBA" id="ARBA00004172"/>
    </source>
</evidence>
<evidence type="ECO:0000256" key="34">
    <source>
        <dbReference type="ARBA" id="ARBA00044691"/>
    </source>
</evidence>
<comment type="catalytic activity">
    <reaction evidence="27">
        <text>chloride(in) = chloride(out)</text>
        <dbReference type="Rhea" id="RHEA:29823"/>
        <dbReference type="ChEBI" id="CHEBI:17996"/>
    </reaction>
</comment>
<feature type="transmembrane region" description="Helical" evidence="39">
    <location>
        <begin position="20"/>
        <end position="39"/>
    </location>
</feature>
<comment type="subunit">
    <text evidence="35">Homodimer; disulfide-linked. Heterodimer with KCNK2; disulfide-linked. In astrocytes, forms mostly heterodimeric potassium channels with KCNK2, with only a minor proportion of functional channels containing homodimeric KCNK1. Interacts with KCNK3 and KCNK9, forming functional heterodimeric channels. Interacts with GNG4. Identified in a complex with PSD and ARF6; interacts only with PSD that is bound to ARF6. Interacts with UBE2I.</text>
</comment>
<evidence type="ECO:0000256" key="28">
    <source>
        <dbReference type="ARBA" id="ARBA00034109"/>
    </source>
</evidence>
<comment type="catalytic activity">
    <reaction evidence="34">
        <text>Cs(+)(in) = Cs(+)(out)</text>
        <dbReference type="Rhea" id="RHEA:78555"/>
        <dbReference type="ChEBI" id="CHEBI:49547"/>
    </reaction>
</comment>
<evidence type="ECO:0000256" key="11">
    <source>
        <dbReference type="ARBA" id="ARBA00022499"/>
    </source>
</evidence>
<dbReference type="AlphaFoldDB" id="A0A3P8XJY7"/>
<evidence type="ECO:0000256" key="10">
    <source>
        <dbReference type="ARBA" id="ARBA00022475"/>
    </source>
</evidence>
<evidence type="ECO:0000256" key="1">
    <source>
        <dbReference type="ARBA" id="ARBA00000309"/>
    </source>
</evidence>
<evidence type="ECO:0000256" key="23">
    <source>
        <dbReference type="ARBA" id="ARBA00023180"/>
    </source>
</evidence>
<keyword evidence="23" id="KW-0325">Glycoprotein</keyword>
<keyword evidence="12 36" id="KW-0633">Potassium transport</keyword>
<reference evidence="41" key="4">
    <citation type="submission" date="2025-09" db="UniProtKB">
        <authorList>
            <consortium name="Ensembl"/>
        </authorList>
    </citation>
    <scope>IDENTIFICATION</scope>
</reference>
<evidence type="ECO:0000256" key="37">
    <source>
        <dbReference type="PIRSR" id="PIRSR038061-1"/>
    </source>
</evidence>
<evidence type="ECO:0000256" key="26">
    <source>
        <dbReference type="ARBA" id="ARBA00023329"/>
    </source>
</evidence>
<evidence type="ECO:0000313" key="42">
    <source>
        <dbReference type="Proteomes" id="UP000265140"/>
    </source>
</evidence>
<accession>A0A3P8XJY7</accession>
<dbReference type="PANTHER" id="PTHR11003">
    <property type="entry name" value="POTASSIUM CHANNEL, SUBFAMILY K"/>
    <property type="match status" value="1"/>
</dbReference>
<dbReference type="GO" id="GO:0043204">
    <property type="term" value="C:perikaryon"/>
    <property type="evidence" value="ECO:0007669"/>
    <property type="project" value="UniProtKB-SubCell"/>
</dbReference>
<dbReference type="PRINTS" id="PR01586">
    <property type="entry name" value="TWIKCHANNEL"/>
</dbReference>
<evidence type="ECO:0000256" key="36">
    <source>
        <dbReference type="PIRNR" id="PIRNR038061"/>
    </source>
</evidence>